<accession>A0A175RC00</accession>
<organism evidence="6 7">
    <name type="scientific">Aureimonas ureilytica</name>
    <dbReference type="NCBI Taxonomy" id="401562"/>
    <lineage>
        <taxon>Bacteria</taxon>
        <taxon>Pseudomonadati</taxon>
        <taxon>Pseudomonadota</taxon>
        <taxon>Alphaproteobacteria</taxon>
        <taxon>Hyphomicrobiales</taxon>
        <taxon>Aurantimonadaceae</taxon>
        <taxon>Aureimonas</taxon>
    </lineage>
</organism>
<dbReference type="PANTHER" id="PTHR11496:SF102">
    <property type="entry name" value="ALCOHOL DEHYDROGENASE 4"/>
    <property type="match status" value="1"/>
</dbReference>
<dbReference type="AlphaFoldDB" id="A0A175RC00"/>
<proteinExistence type="inferred from homology"/>
<feature type="domain" description="Fe-containing alcohol dehydrogenase-like C-terminal" evidence="5">
    <location>
        <begin position="168"/>
        <end position="348"/>
    </location>
</feature>
<dbReference type="RefSeq" id="WP_058634175.1">
    <property type="nucleotide sequence ID" value="NZ_LDPZ01000012.1"/>
</dbReference>
<dbReference type="SUPFAM" id="SSF56796">
    <property type="entry name" value="Dehydroquinate synthase-like"/>
    <property type="match status" value="1"/>
</dbReference>
<dbReference type="OrthoDB" id="3812122at2"/>
<dbReference type="GO" id="GO:0004022">
    <property type="term" value="F:alcohol dehydrogenase (NAD+) activity"/>
    <property type="evidence" value="ECO:0007669"/>
    <property type="project" value="TreeGrafter"/>
</dbReference>
<feature type="domain" description="Alcohol dehydrogenase iron-type/glycerol dehydrogenase GldA" evidence="4">
    <location>
        <begin position="13"/>
        <end position="155"/>
    </location>
</feature>
<comment type="similarity">
    <text evidence="1">Belongs to the iron-containing alcohol dehydrogenase family.</text>
</comment>
<evidence type="ECO:0000259" key="4">
    <source>
        <dbReference type="Pfam" id="PF00465"/>
    </source>
</evidence>
<dbReference type="Proteomes" id="UP000078272">
    <property type="component" value="Unassembled WGS sequence"/>
</dbReference>
<dbReference type="InterPro" id="IPR056798">
    <property type="entry name" value="ADH_Fe_C"/>
</dbReference>
<dbReference type="InterPro" id="IPR039697">
    <property type="entry name" value="Alcohol_dehydrogenase_Fe"/>
</dbReference>
<dbReference type="Pfam" id="PF25137">
    <property type="entry name" value="ADH_Fe_C"/>
    <property type="match status" value="1"/>
</dbReference>
<dbReference type="CDD" id="cd08177">
    <property type="entry name" value="MAR"/>
    <property type="match status" value="1"/>
</dbReference>
<dbReference type="GO" id="GO:0018506">
    <property type="term" value="F:maleylacetate reductase activity"/>
    <property type="evidence" value="ECO:0007669"/>
    <property type="project" value="InterPro"/>
</dbReference>
<evidence type="ECO:0000256" key="2">
    <source>
        <dbReference type="ARBA" id="ARBA00023002"/>
    </source>
</evidence>
<dbReference type="Pfam" id="PF00465">
    <property type="entry name" value="Fe-ADH"/>
    <property type="match status" value="1"/>
</dbReference>
<evidence type="ECO:0000256" key="3">
    <source>
        <dbReference type="ARBA" id="ARBA00023027"/>
    </source>
</evidence>
<sequence>MSLPSSFVFKGLPTRVVFGRGTIQRVGEEVERLGATRALVLSTPHQQADAADLAERLGSLAAGVFSRAAMHTPVEVTQDALEAYRTAGADCVVSLGGGSTTGLGKAIATRTGADQLVIPTTYAGSEMTDILGETQNARKTTRRDPSILPETVLYDADLTLGLPLALSVTSGLNALAHAAEALYAPDRNPIISLMAQEGSRAFARALPAIAADPADADARSDALYGAWLCGVALGGSTMGLHHKLCHVLGGTFDTPHAETHAIMLPHTVGFNAAVAIAELRPLAEIFGASPGVGLHAFATTLGAPLRLKDLGLGEADLDKAAEIAVASPYANPRPFAQTDIRALLQDAWEGRPPQL</sequence>
<dbReference type="GO" id="GO:0046872">
    <property type="term" value="F:metal ion binding"/>
    <property type="evidence" value="ECO:0007669"/>
    <property type="project" value="InterPro"/>
</dbReference>
<dbReference type="PATRIC" id="fig|401562.3.peg.404"/>
<dbReference type="Gene3D" id="1.20.1090.10">
    <property type="entry name" value="Dehydroquinate synthase-like - alpha domain"/>
    <property type="match status" value="1"/>
</dbReference>
<gene>
    <name evidence="6" type="ORF">NS226_05695</name>
</gene>
<dbReference type="EMBL" id="LDPZ01000012">
    <property type="protein sequence ID" value="KTQ97006.1"/>
    <property type="molecule type" value="Genomic_DNA"/>
</dbReference>
<evidence type="ECO:0000313" key="6">
    <source>
        <dbReference type="EMBL" id="KTQ97006.1"/>
    </source>
</evidence>
<keyword evidence="2" id="KW-0560">Oxidoreductase</keyword>
<reference evidence="6 7" key="1">
    <citation type="journal article" date="2016" name="Front. Microbiol.">
        <title>Genomic Resource of Rice Seed Associated Bacteria.</title>
        <authorList>
            <person name="Midha S."/>
            <person name="Bansal K."/>
            <person name="Sharma S."/>
            <person name="Kumar N."/>
            <person name="Patil P.P."/>
            <person name="Chaudhry V."/>
            <person name="Patil P.B."/>
        </authorList>
    </citation>
    <scope>NUCLEOTIDE SEQUENCE [LARGE SCALE GENOMIC DNA]</scope>
    <source>
        <strain evidence="6 7">NS226</strain>
    </source>
</reference>
<dbReference type="InterPro" id="IPR034786">
    <property type="entry name" value="MAR"/>
</dbReference>
<name>A0A175RC00_9HYPH</name>
<dbReference type="InterPro" id="IPR001670">
    <property type="entry name" value="ADH_Fe/GldA"/>
</dbReference>
<evidence type="ECO:0000313" key="7">
    <source>
        <dbReference type="Proteomes" id="UP000078272"/>
    </source>
</evidence>
<keyword evidence="3" id="KW-0520">NAD</keyword>
<dbReference type="Gene3D" id="3.40.50.1970">
    <property type="match status" value="1"/>
</dbReference>
<protein>
    <submittedName>
        <fullName evidence="6">Maleylacetate reductase</fullName>
    </submittedName>
</protein>
<dbReference type="PANTHER" id="PTHR11496">
    <property type="entry name" value="ALCOHOL DEHYDROGENASE"/>
    <property type="match status" value="1"/>
</dbReference>
<evidence type="ECO:0000256" key="1">
    <source>
        <dbReference type="ARBA" id="ARBA00007358"/>
    </source>
</evidence>
<comment type="caution">
    <text evidence="6">The sequence shown here is derived from an EMBL/GenBank/DDBJ whole genome shotgun (WGS) entry which is preliminary data.</text>
</comment>
<evidence type="ECO:0000259" key="5">
    <source>
        <dbReference type="Pfam" id="PF25137"/>
    </source>
</evidence>